<accession>A0A1H2KWP5</accession>
<dbReference type="InterPro" id="IPR013108">
    <property type="entry name" value="Amidohydro_3"/>
</dbReference>
<protein>
    <recommendedName>
        <fullName evidence="1">Amidohydrolase 3 domain-containing protein</fullName>
    </recommendedName>
</protein>
<dbReference type="Gene3D" id="2.30.40.10">
    <property type="entry name" value="Urease, subunit C, domain 1"/>
    <property type="match status" value="1"/>
</dbReference>
<dbReference type="PANTHER" id="PTHR22642:SF2">
    <property type="entry name" value="PROTEIN LONG AFTER FAR-RED 3"/>
    <property type="match status" value="1"/>
</dbReference>
<feature type="domain" description="Amidohydrolase 3" evidence="1">
    <location>
        <begin position="58"/>
        <end position="541"/>
    </location>
</feature>
<dbReference type="AlphaFoldDB" id="A0A1H2KWP5"/>
<dbReference type="InterPro" id="IPR032466">
    <property type="entry name" value="Metal_Hydrolase"/>
</dbReference>
<dbReference type="PANTHER" id="PTHR22642">
    <property type="entry name" value="IMIDAZOLONEPROPIONASE"/>
    <property type="match status" value="1"/>
</dbReference>
<dbReference type="STRING" id="158898.SAMN04488548_1343840"/>
<proteinExistence type="predicted"/>
<reference evidence="2 3" key="1">
    <citation type="submission" date="2016-10" db="EMBL/GenBank/DDBJ databases">
        <authorList>
            <person name="de Groot N.N."/>
        </authorList>
    </citation>
    <scope>NUCLEOTIDE SEQUENCE [LARGE SCALE GENOMIC DNA]</scope>
    <source>
        <strain evidence="2 3">DSM 44215</strain>
    </source>
</reference>
<sequence>MNADTSEQLVLHGKVLAMSARSDITTVVVRDGVIVDLGGDDLFRHLVGLGTEITEFDGVLAPGFVDPHTHFSQYAAARARAVDCRVPTVRTISEALDALSDGLRAGRLCGPWLVGYGNLFYDQKLAERRLPTRDELDSVSITHPIVVHCGGHVSVLNSAALELARVERFLGSTEGLWGRPVVELDSAGRPTGVVGEIDRHLGIPEPDHEELVDAFTSVYRSEFLRYGVTTIGEMVESERNLNALAVSSRSGAVPARFGLYAMAPSFAPHDEALQWVREATLGGRLSACGTKVFADGGYSARNAASLTEYSCDHAPHPGYHGKLNLERSALIAALESTQAAGVQLAIHANGTRAQQEALDAVSAAGPIRRGGVRIEHLGNVLEDPQNTVRRWRDTGVLPVMQPGFLTNFIADFVPMLFPSTGTRGRMPLRTILDEGIWPAFSSDVAIGGEAGASNPFATIASAVGRKGYWGRPVEPHEAITVGEALRCHTLSAAESLAMSGHVGTIEVGAHADLITLDHDPRAVGVDDIADIRVTRTWIGGVLEFEEAYA</sequence>
<dbReference type="InterPro" id="IPR011059">
    <property type="entry name" value="Metal-dep_hydrolase_composite"/>
</dbReference>
<dbReference type="Gene3D" id="3.10.310.70">
    <property type="match status" value="1"/>
</dbReference>
<name>A0A1H2KWP5_9ACTN</name>
<dbReference type="GO" id="GO:0016810">
    <property type="term" value="F:hydrolase activity, acting on carbon-nitrogen (but not peptide) bonds"/>
    <property type="evidence" value="ECO:0007669"/>
    <property type="project" value="InterPro"/>
</dbReference>
<dbReference type="Proteomes" id="UP000183180">
    <property type="component" value="Unassembled WGS sequence"/>
</dbReference>
<evidence type="ECO:0000259" key="1">
    <source>
        <dbReference type="Pfam" id="PF07969"/>
    </source>
</evidence>
<dbReference type="EMBL" id="FNLM01000034">
    <property type="protein sequence ID" value="SDU72828.1"/>
    <property type="molecule type" value="Genomic_DNA"/>
</dbReference>
<dbReference type="SUPFAM" id="SSF51556">
    <property type="entry name" value="Metallo-dependent hydrolases"/>
    <property type="match status" value="1"/>
</dbReference>
<organism evidence="2 3">
    <name type="scientific">Gordonia westfalica</name>
    <dbReference type="NCBI Taxonomy" id="158898"/>
    <lineage>
        <taxon>Bacteria</taxon>
        <taxon>Bacillati</taxon>
        <taxon>Actinomycetota</taxon>
        <taxon>Actinomycetes</taxon>
        <taxon>Mycobacteriales</taxon>
        <taxon>Gordoniaceae</taxon>
        <taxon>Gordonia</taxon>
    </lineage>
</organism>
<dbReference type="Pfam" id="PF07969">
    <property type="entry name" value="Amidohydro_3"/>
    <property type="match status" value="1"/>
</dbReference>
<evidence type="ECO:0000313" key="2">
    <source>
        <dbReference type="EMBL" id="SDU72828.1"/>
    </source>
</evidence>
<dbReference type="SUPFAM" id="SSF51338">
    <property type="entry name" value="Composite domain of metallo-dependent hydrolases"/>
    <property type="match status" value="1"/>
</dbReference>
<evidence type="ECO:0000313" key="3">
    <source>
        <dbReference type="Proteomes" id="UP000183180"/>
    </source>
</evidence>
<dbReference type="Gene3D" id="3.20.20.140">
    <property type="entry name" value="Metal-dependent hydrolases"/>
    <property type="match status" value="1"/>
</dbReference>
<gene>
    <name evidence="2" type="ORF">SAMN04488548_1343840</name>
</gene>